<dbReference type="Pfam" id="PF08970">
    <property type="entry name" value="Sda"/>
    <property type="match status" value="1"/>
</dbReference>
<evidence type="ECO:0008006" key="3">
    <source>
        <dbReference type="Google" id="ProtNLM"/>
    </source>
</evidence>
<reference evidence="1 2" key="1">
    <citation type="journal article" date="2019" name="Int. J. Syst. Evol. Microbiol.">
        <title>The Global Catalogue of Microorganisms (GCM) 10K type strain sequencing project: providing services to taxonomists for standard genome sequencing and annotation.</title>
        <authorList>
            <consortium name="The Broad Institute Genomics Platform"/>
            <consortium name="The Broad Institute Genome Sequencing Center for Infectious Disease"/>
            <person name="Wu L."/>
            <person name="Ma J."/>
        </authorList>
    </citation>
    <scope>NUCLEOTIDE SEQUENCE [LARGE SCALE GENOMIC DNA]</scope>
    <source>
        <strain evidence="1 2">JCM 12389</strain>
    </source>
</reference>
<dbReference type="Gene3D" id="1.10.287.1100">
    <property type="entry name" value="Sporulation inhibitor A"/>
    <property type="match status" value="1"/>
</dbReference>
<dbReference type="InterPro" id="IPR015064">
    <property type="entry name" value="Sda"/>
</dbReference>
<protein>
    <recommendedName>
        <fullName evidence="3">Sporulation inhibitor A</fullName>
    </recommendedName>
</protein>
<dbReference type="SUPFAM" id="SSF100985">
    <property type="entry name" value="Sporulation inhibitor Sda"/>
    <property type="match status" value="1"/>
</dbReference>
<proteinExistence type="predicted"/>
<name>A0ABN1ATU7_9BACI</name>
<sequence>MILIRFAFLTDEKLLDAYQKAIELQLSSQFIQILEEELQKRNLKQHTSTFNIKVDFGAVEQ</sequence>
<dbReference type="RefSeq" id="WP_343837372.1">
    <property type="nucleotide sequence ID" value="NZ_BAAADO010000001.1"/>
</dbReference>
<gene>
    <name evidence="1" type="ORF">GCM10008986_05990</name>
</gene>
<evidence type="ECO:0000313" key="2">
    <source>
        <dbReference type="Proteomes" id="UP001500880"/>
    </source>
</evidence>
<keyword evidence="2" id="KW-1185">Reference proteome</keyword>
<dbReference type="EMBL" id="BAAADO010000001">
    <property type="protein sequence ID" value="GAA0483667.1"/>
    <property type="molecule type" value="Genomic_DNA"/>
</dbReference>
<accession>A0ABN1ATU7</accession>
<dbReference type="InterPro" id="IPR036916">
    <property type="entry name" value="Sda_sf"/>
</dbReference>
<organism evidence="1 2">
    <name type="scientific">Salinibacillus aidingensis</name>
    <dbReference type="NCBI Taxonomy" id="237684"/>
    <lineage>
        <taxon>Bacteria</taxon>
        <taxon>Bacillati</taxon>
        <taxon>Bacillota</taxon>
        <taxon>Bacilli</taxon>
        <taxon>Bacillales</taxon>
        <taxon>Bacillaceae</taxon>
        <taxon>Salinibacillus</taxon>
    </lineage>
</organism>
<evidence type="ECO:0000313" key="1">
    <source>
        <dbReference type="EMBL" id="GAA0483667.1"/>
    </source>
</evidence>
<dbReference type="Proteomes" id="UP001500880">
    <property type="component" value="Unassembled WGS sequence"/>
</dbReference>
<comment type="caution">
    <text evidence="1">The sequence shown here is derived from an EMBL/GenBank/DDBJ whole genome shotgun (WGS) entry which is preliminary data.</text>
</comment>